<dbReference type="OrthoDB" id="6503255at2759"/>
<keyword evidence="2" id="KW-0436">Ligase</keyword>
<dbReference type="AlphaFoldDB" id="A0A7R9QKX9"/>
<gene>
    <name evidence="8" type="ORF">OSB1V03_LOCUS22527</name>
</gene>
<name>A0A7R9QKX9_9ACAR</name>
<evidence type="ECO:0000256" key="3">
    <source>
        <dbReference type="ARBA" id="ARBA00022741"/>
    </source>
</evidence>
<dbReference type="EMBL" id="CAJPIZ010048861">
    <property type="protein sequence ID" value="CAG2122581.1"/>
    <property type="molecule type" value="Genomic_DNA"/>
</dbReference>
<keyword evidence="4" id="KW-0276">Fatty acid metabolism</keyword>
<accession>A0A7R9QKX9</accession>
<dbReference type="Gene3D" id="3.40.50.12780">
    <property type="entry name" value="N-terminal domain of ligase-like"/>
    <property type="match status" value="1"/>
</dbReference>
<keyword evidence="4" id="KW-0443">Lipid metabolism</keyword>
<protein>
    <recommendedName>
        <fullName evidence="6">long-chain-fatty-acid--CoA ligase</fullName>
        <ecNumber evidence="6">6.2.1.3</ecNumber>
    </recommendedName>
</protein>
<evidence type="ECO:0000259" key="7">
    <source>
        <dbReference type="Pfam" id="PF00501"/>
    </source>
</evidence>
<dbReference type="GO" id="GO:0030182">
    <property type="term" value="P:neuron differentiation"/>
    <property type="evidence" value="ECO:0007669"/>
    <property type="project" value="TreeGrafter"/>
</dbReference>
<evidence type="ECO:0000256" key="2">
    <source>
        <dbReference type="ARBA" id="ARBA00022598"/>
    </source>
</evidence>
<dbReference type="PANTHER" id="PTHR43272">
    <property type="entry name" value="LONG-CHAIN-FATTY-ACID--COA LIGASE"/>
    <property type="match status" value="1"/>
</dbReference>
<evidence type="ECO:0000313" key="9">
    <source>
        <dbReference type="Proteomes" id="UP000759131"/>
    </source>
</evidence>
<dbReference type="EC" id="6.2.1.3" evidence="6"/>
<keyword evidence="9" id="KW-1185">Reference proteome</keyword>
<feature type="non-terminal residue" evidence="8">
    <location>
        <position position="1"/>
    </location>
</feature>
<dbReference type="GO" id="GO:0005524">
    <property type="term" value="F:ATP binding"/>
    <property type="evidence" value="ECO:0007669"/>
    <property type="project" value="UniProtKB-KW"/>
</dbReference>
<sequence>MGYKAKWTQMGYDCPLVNKLVCSKIQQQMGGRLKVMIVGGAPLNHTTQATIKAALNLTLIQGYGATETMGAVFCMDFDDLSYGRVGIPLQGVKVKLVDWAEGGYHRSDEPNPRGEIVFGGDSIVMGYYKLPEQTQEAFEVD</sequence>
<dbReference type="InterPro" id="IPR000873">
    <property type="entry name" value="AMP-dep_synth/lig_dom"/>
</dbReference>
<evidence type="ECO:0000313" key="8">
    <source>
        <dbReference type="EMBL" id="CAD7649730.1"/>
    </source>
</evidence>
<dbReference type="Proteomes" id="UP000759131">
    <property type="component" value="Unassembled WGS sequence"/>
</dbReference>
<evidence type="ECO:0000256" key="6">
    <source>
        <dbReference type="ARBA" id="ARBA00026121"/>
    </source>
</evidence>
<dbReference type="PANTHER" id="PTHR43272:SF83">
    <property type="entry name" value="ACYL-COA SYNTHETASE LONG-CHAIN, ISOFORM J"/>
    <property type="match status" value="1"/>
</dbReference>
<dbReference type="GO" id="GO:0004467">
    <property type="term" value="F:long-chain fatty acid-CoA ligase activity"/>
    <property type="evidence" value="ECO:0007669"/>
    <property type="project" value="UniProtKB-EC"/>
</dbReference>
<dbReference type="GO" id="GO:0005811">
    <property type="term" value="C:lipid droplet"/>
    <property type="evidence" value="ECO:0007669"/>
    <property type="project" value="TreeGrafter"/>
</dbReference>
<evidence type="ECO:0000256" key="1">
    <source>
        <dbReference type="ARBA" id="ARBA00006432"/>
    </source>
</evidence>
<dbReference type="GO" id="GO:0035336">
    <property type="term" value="P:long-chain fatty-acyl-CoA metabolic process"/>
    <property type="evidence" value="ECO:0007669"/>
    <property type="project" value="TreeGrafter"/>
</dbReference>
<dbReference type="EMBL" id="OC903436">
    <property type="protein sequence ID" value="CAD7649730.1"/>
    <property type="molecule type" value="Genomic_DNA"/>
</dbReference>
<proteinExistence type="inferred from homology"/>
<organism evidence="8">
    <name type="scientific">Medioppia subpectinata</name>
    <dbReference type="NCBI Taxonomy" id="1979941"/>
    <lineage>
        <taxon>Eukaryota</taxon>
        <taxon>Metazoa</taxon>
        <taxon>Ecdysozoa</taxon>
        <taxon>Arthropoda</taxon>
        <taxon>Chelicerata</taxon>
        <taxon>Arachnida</taxon>
        <taxon>Acari</taxon>
        <taxon>Acariformes</taxon>
        <taxon>Sarcoptiformes</taxon>
        <taxon>Oribatida</taxon>
        <taxon>Brachypylina</taxon>
        <taxon>Oppioidea</taxon>
        <taxon>Oppiidae</taxon>
        <taxon>Medioppia</taxon>
    </lineage>
</organism>
<evidence type="ECO:0000256" key="4">
    <source>
        <dbReference type="ARBA" id="ARBA00022832"/>
    </source>
</evidence>
<reference evidence="8" key="1">
    <citation type="submission" date="2020-11" db="EMBL/GenBank/DDBJ databases">
        <authorList>
            <person name="Tran Van P."/>
        </authorList>
    </citation>
    <scope>NUCLEOTIDE SEQUENCE</scope>
</reference>
<comment type="similarity">
    <text evidence="1">Belongs to the ATP-dependent AMP-binding enzyme family.</text>
</comment>
<feature type="domain" description="AMP-dependent synthetase/ligase" evidence="7">
    <location>
        <begin position="26"/>
        <end position="128"/>
    </location>
</feature>
<dbReference type="GO" id="GO:0005783">
    <property type="term" value="C:endoplasmic reticulum"/>
    <property type="evidence" value="ECO:0007669"/>
    <property type="project" value="TreeGrafter"/>
</dbReference>
<dbReference type="GO" id="GO:0005886">
    <property type="term" value="C:plasma membrane"/>
    <property type="evidence" value="ECO:0007669"/>
    <property type="project" value="TreeGrafter"/>
</dbReference>
<dbReference type="Pfam" id="PF00501">
    <property type="entry name" value="AMP-binding"/>
    <property type="match status" value="1"/>
</dbReference>
<keyword evidence="3" id="KW-0547">Nucleotide-binding</keyword>
<evidence type="ECO:0000256" key="5">
    <source>
        <dbReference type="ARBA" id="ARBA00022840"/>
    </source>
</evidence>
<dbReference type="InterPro" id="IPR042099">
    <property type="entry name" value="ANL_N_sf"/>
</dbReference>
<dbReference type="SUPFAM" id="SSF56801">
    <property type="entry name" value="Acetyl-CoA synthetase-like"/>
    <property type="match status" value="1"/>
</dbReference>
<keyword evidence="5" id="KW-0067">ATP-binding</keyword>